<comment type="similarity">
    <text evidence="3">Belongs to the major facilitator superfamily. TCR/Tet family.</text>
</comment>
<feature type="transmembrane region" description="Helical" evidence="8">
    <location>
        <begin position="374"/>
        <end position="396"/>
    </location>
</feature>
<feature type="transmembrane region" description="Helical" evidence="8">
    <location>
        <begin position="7"/>
        <end position="28"/>
    </location>
</feature>
<dbReference type="PROSITE" id="PS00216">
    <property type="entry name" value="SUGAR_TRANSPORT_1"/>
    <property type="match status" value="1"/>
</dbReference>
<dbReference type="PANTHER" id="PTHR23504">
    <property type="entry name" value="MAJOR FACILITATOR SUPERFAMILY DOMAIN-CONTAINING PROTEIN 10"/>
    <property type="match status" value="1"/>
</dbReference>
<feature type="transmembrane region" description="Helical" evidence="8">
    <location>
        <begin position="341"/>
        <end position="368"/>
    </location>
</feature>
<evidence type="ECO:0000256" key="7">
    <source>
        <dbReference type="ARBA" id="ARBA00023136"/>
    </source>
</evidence>
<evidence type="ECO:0000256" key="2">
    <source>
        <dbReference type="ARBA" id="ARBA00004141"/>
    </source>
</evidence>
<feature type="transmembrane region" description="Helical" evidence="8">
    <location>
        <begin position="214"/>
        <end position="232"/>
    </location>
</feature>
<dbReference type="GO" id="GO:0016020">
    <property type="term" value="C:membrane"/>
    <property type="evidence" value="ECO:0007669"/>
    <property type="project" value="UniProtKB-SubCell"/>
</dbReference>
<dbReference type="InterPro" id="IPR020846">
    <property type="entry name" value="MFS_dom"/>
</dbReference>
<reference evidence="10" key="1">
    <citation type="submission" date="2023-05" db="EMBL/GenBank/DDBJ databases">
        <authorList>
            <person name="Zhang X."/>
        </authorList>
    </citation>
    <scope>NUCLEOTIDE SEQUENCE</scope>
    <source>
        <strain evidence="10">BD1B2-1</strain>
    </source>
</reference>
<dbReference type="Pfam" id="PF07690">
    <property type="entry name" value="MFS_1"/>
    <property type="match status" value="1"/>
</dbReference>
<evidence type="ECO:0000256" key="4">
    <source>
        <dbReference type="ARBA" id="ARBA00022448"/>
    </source>
</evidence>
<dbReference type="InterPro" id="IPR036259">
    <property type="entry name" value="MFS_trans_sf"/>
</dbReference>
<dbReference type="InterPro" id="IPR005829">
    <property type="entry name" value="Sugar_transporter_CS"/>
</dbReference>
<comment type="subcellular location">
    <subcellularLocation>
        <location evidence="2">Membrane</location>
        <topology evidence="2">Multi-pass membrane protein</topology>
    </subcellularLocation>
</comment>
<evidence type="ECO:0000256" key="8">
    <source>
        <dbReference type="SAM" id="Phobius"/>
    </source>
</evidence>
<dbReference type="InterPro" id="IPR011701">
    <property type="entry name" value="MFS"/>
</dbReference>
<evidence type="ECO:0000259" key="9">
    <source>
        <dbReference type="PROSITE" id="PS50850"/>
    </source>
</evidence>
<feature type="transmembrane region" description="Helical" evidence="8">
    <location>
        <begin position="165"/>
        <end position="185"/>
    </location>
</feature>
<feature type="transmembrane region" description="Helical" evidence="8">
    <location>
        <begin position="48"/>
        <end position="67"/>
    </location>
</feature>
<accession>A0AAE3RAX1</accession>
<evidence type="ECO:0000256" key="3">
    <source>
        <dbReference type="ARBA" id="ARBA00007520"/>
    </source>
</evidence>
<keyword evidence="7 8" id="KW-0472">Membrane</keyword>
<evidence type="ECO:0000256" key="5">
    <source>
        <dbReference type="ARBA" id="ARBA00022692"/>
    </source>
</evidence>
<dbReference type="PRINTS" id="PR01035">
    <property type="entry name" value="TCRTETA"/>
</dbReference>
<feature type="domain" description="Major facilitator superfamily (MFS) profile" evidence="9">
    <location>
        <begin position="8"/>
        <end position="403"/>
    </location>
</feature>
<evidence type="ECO:0000256" key="6">
    <source>
        <dbReference type="ARBA" id="ARBA00022989"/>
    </source>
</evidence>
<feature type="transmembrane region" description="Helical" evidence="8">
    <location>
        <begin position="79"/>
        <end position="98"/>
    </location>
</feature>
<feature type="transmembrane region" description="Helical" evidence="8">
    <location>
        <begin position="252"/>
        <end position="271"/>
    </location>
</feature>
<comment type="function">
    <text evidence="1">Resistance to tetracycline by an active tetracycline efflux. This is an energy-dependent process that decreases the accumulation of the antibiotic in whole cells. This protein functions as a metal-tetracycline/H(+) antiporter.</text>
</comment>
<feature type="transmembrane region" description="Helical" evidence="8">
    <location>
        <begin position="283"/>
        <end position="302"/>
    </location>
</feature>
<dbReference type="PANTHER" id="PTHR23504:SF15">
    <property type="entry name" value="MAJOR FACILITATOR SUPERFAMILY (MFS) PROFILE DOMAIN-CONTAINING PROTEIN"/>
    <property type="match status" value="1"/>
</dbReference>
<keyword evidence="4" id="KW-0813">Transport</keyword>
<organism evidence="10 11">
    <name type="scientific">Xanthocytophaga agilis</name>
    <dbReference type="NCBI Taxonomy" id="3048010"/>
    <lineage>
        <taxon>Bacteria</taxon>
        <taxon>Pseudomonadati</taxon>
        <taxon>Bacteroidota</taxon>
        <taxon>Cytophagia</taxon>
        <taxon>Cytophagales</taxon>
        <taxon>Rhodocytophagaceae</taxon>
        <taxon>Xanthocytophaga</taxon>
    </lineage>
</organism>
<name>A0AAE3RAX1_9BACT</name>
<dbReference type="AlphaFoldDB" id="A0AAE3RAX1"/>
<dbReference type="Proteomes" id="UP001232063">
    <property type="component" value="Unassembled WGS sequence"/>
</dbReference>
<dbReference type="SUPFAM" id="SSF103473">
    <property type="entry name" value="MFS general substrate transporter"/>
    <property type="match status" value="1"/>
</dbReference>
<keyword evidence="6 8" id="KW-1133">Transmembrane helix</keyword>
<dbReference type="CDD" id="cd17388">
    <property type="entry name" value="MFS_TetA"/>
    <property type="match status" value="1"/>
</dbReference>
<comment type="caution">
    <text evidence="10">The sequence shown here is derived from an EMBL/GenBank/DDBJ whole genome shotgun (WGS) entry which is preliminary data.</text>
</comment>
<dbReference type="EMBL" id="JASJOU010000012">
    <property type="protein sequence ID" value="MDJ1504574.1"/>
    <property type="molecule type" value="Genomic_DNA"/>
</dbReference>
<gene>
    <name evidence="10" type="ORF">QNI22_28190</name>
</gene>
<evidence type="ECO:0000256" key="1">
    <source>
        <dbReference type="ARBA" id="ARBA00003279"/>
    </source>
</evidence>
<feature type="transmembrane region" description="Helical" evidence="8">
    <location>
        <begin position="137"/>
        <end position="159"/>
    </location>
</feature>
<feature type="transmembrane region" description="Helical" evidence="8">
    <location>
        <begin position="104"/>
        <end position="125"/>
    </location>
</feature>
<protein>
    <submittedName>
        <fullName evidence="10">TCR/Tet family MFS transporter</fullName>
    </submittedName>
</protein>
<keyword evidence="11" id="KW-1185">Reference proteome</keyword>
<dbReference type="Gene3D" id="1.20.1250.20">
    <property type="entry name" value="MFS general substrate transporter like domains"/>
    <property type="match status" value="1"/>
</dbReference>
<sequence length="418" mass="45253">MAEKRTSALLFIFITLLIDVIGIGIIIPVVPKLIQQMTGGSVSDASEYGGWLLFAYSIMQFLFSPVLGGLSDKYGRRPVLLASLFGFGIDYLLLGFAPNLGWLFAGRLIAGITGASFTTAGAYIADISKPEERAQNFGMIGAAFGLGFIIGPAVGGILGHYGPRVPFFVAAGLSLLNWLYGYFILPESLKEENRREFDWKRANPVGSLLQLQRYPIIISMFASFVCISLAGHATQSTWTYYTMEKFKWEEDWVGYSLSFVGLMVAIVQGGLNRILIPKLGSKLSVYIGLGFYVIGFTCFAFASEGWMMFAFMVPFALGGLAGPSLQGIMSGQVPPNEQGELQGALTGLISVTSIIGPLLMTYLFGYFTSSQAPVYFPGAPFIMGAGLTVLSIILAINPLSKIKDNILFGSDNTEQPKH</sequence>
<dbReference type="RefSeq" id="WP_314515986.1">
    <property type="nucleotide sequence ID" value="NZ_JASJOU010000012.1"/>
</dbReference>
<dbReference type="InterPro" id="IPR001958">
    <property type="entry name" value="Tet-R_TetA/multi-R_MdtG-like"/>
</dbReference>
<dbReference type="GO" id="GO:0022857">
    <property type="term" value="F:transmembrane transporter activity"/>
    <property type="evidence" value="ECO:0007669"/>
    <property type="project" value="InterPro"/>
</dbReference>
<evidence type="ECO:0000313" key="10">
    <source>
        <dbReference type="EMBL" id="MDJ1504574.1"/>
    </source>
</evidence>
<evidence type="ECO:0000313" key="11">
    <source>
        <dbReference type="Proteomes" id="UP001232063"/>
    </source>
</evidence>
<dbReference type="PROSITE" id="PS50850">
    <property type="entry name" value="MFS"/>
    <property type="match status" value="1"/>
</dbReference>
<proteinExistence type="inferred from homology"/>
<keyword evidence="5 8" id="KW-0812">Transmembrane</keyword>